<dbReference type="Proteomes" id="UP000635384">
    <property type="component" value="Unassembled WGS sequence"/>
</dbReference>
<feature type="signal peptide" evidence="1">
    <location>
        <begin position="1"/>
        <end position="25"/>
    </location>
</feature>
<proteinExistence type="predicted"/>
<dbReference type="RefSeq" id="WP_190788526.1">
    <property type="nucleotide sequence ID" value="NZ_JACXLC010000001.1"/>
</dbReference>
<keyword evidence="1" id="KW-0732">Signal</keyword>
<organism evidence="2 3">
    <name type="scientific">Erythrobacter rubeus</name>
    <dbReference type="NCBI Taxonomy" id="2760803"/>
    <lineage>
        <taxon>Bacteria</taxon>
        <taxon>Pseudomonadati</taxon>
        <taxon>Pseudomonadota</taxon>
        <taxon>Alphaproteobacteria</taxon>
        <taxon>Sphingomonadales</taxon>
        <taxon>Erythrobacteraceae</taxon>
        <taxon>Erythrobacter/Porphyrobacter group</taxon>
        <taxon>Erythrobacter</taxon>
    </lineage>
</organism>
<accession>A0ABR8KQV8</accession>
<evidence type="ECO:0000256" key="1">
    <source>
        <dbReference type="SAM" id="SignalP"/>
    </source>
</evidence>
<comment type="caution">
    <text evidence="2">The sequence shown here is derived from an EMBL/GenBank/DDBJ whole genome shotgun (WGS) entry which is preliminary data.</text>
</comment>
<evidence type="ECO:0000313" key="2">
    <source>
        <dbReference type="EMBL" id="MBD2843129.1"/>
    </source>
</evidence>
<keyword evidence="3" id="KW-1185">Reference proteome</keyword>
<evidence type="ECO:0000313" key="3">
    <source>
        <dbReference type="Proteomes" id="UP000635384"/>
    </source>
</evidence>
<dbReference type="EMBL" id="JACXLC010000001">
    <property type="protein sequence ID" value="MBD2843129.1"/>
    <property type="molecule type" value="Genomic_DNA"/>
</dbReference>
<evidence type="ECO:0008006" key="4">
    <source>
        <dbReference type="Google" id="ProtNLM"/>
    </source>
</evidence>
<sequence length="334" mass="36009">MRTGALAFLAVAFGLIGAAALSAQAPDSIELAKERAAIAQFQSLDKRLQDIGWRLVTANAPFCADAIPSIGLQLHDAAGYSSPATTRAALGLNGEFAVQTAARGSPAAKTGEFARNREITRLAGNPLSRWTAEARLDWRRLARAHSVIATHLRYNQSIAFEFADGETVDVRPVMACPSKFELTADGDLALADGERVVIGAGFGGFAYPDDQLAAAVAHELAHNLLGHRAWLDHSGRSQRNVRKSEREADRLMPWLLANAGYDPAAAILFLERYQPPSGALLFFAGSHEKWSKRAERVGAELPKIEAVRDSGGMADWAAHFDRETRAVNTVNSPD</sequence>
<name>A0ABR8KQV8_9SPHN</name>
<feature type="chain" id="PRO_5047209834" description="Peptidase M48 domain-containing protein" evidence="1">
    <location>
        <begin position="26"/>
        <end position="334"/>
    </location>
</feature>
<gene>
    <name evidence="2" type="ORF">IB285_12785</name>
</gene>
<reference evidence="2 3" key="1">
    <citation type="submission" date="2020-09" db="EMBL/GenBank/DDBJ databases">
        <authorList>
            <person name="Yoon J.-W."/>
        </authorList>
    </citation>
    <scope>NUCLEOTIDE SEQUENCE [LARGE SCALE GENOMIC DNA]</scope>
    <source>
        <strain evidence="2 3">KMU-140</strain>
    </source>
</reference>
<protein>
    <recommendedName>
        <fullName evidence="4">Peptidase M48 domain-containing protein</fullName>
    </recommendedName>
</protein>